<dbReference type="PANTHER" id="PTHR45627">
    <property type="entry name" value="ADENYLATE CYCLASE TYPE 1"/>
    <property type="match status" value="1"/>
</dbReference>
<proteinExistence type="predicted"/>
<name>A0A8J2K5Q8_9HEXA</name>
<dbReference type="Proteomes" id="UP000708208">
    <property type="component" value="Unassembled WGS sequence"/>
</dbReference>
<dbReference type="GO" id="GO:0004016">
    <property type="term" value="F:adenylate cyclase activity"/>
    <property type="evidence" value="ECO:0007669"/>
    <property type="project" value="TreeGrafter"/>
</dbReference>
<dbReference type="AlphaFoldDB" id="A0A8J2K5Q8"/>
<evidence type="ECO:0000313" key="4">
    <source>
        <dbReference type="EMBL" id="CAG7728596.1"/>
    </source>
</evidence>
<feature type="transmembrane region" description="Helical" evidence="3">
    <location>
        <begin position="72"/>
        <end position="91"/>
    </location>
</feature>
<keyword evidence="5" id="KW-1185">Reference proteome</keyword>
<dbReference type="GO" id="GO:0007189">
    <property type="term" value="P:adenylate cyclase-activating G protein-coupled receptor signaling pathway"/>
    <property type="evidence" value="ECO:0007669"/>
    <property type="project" value="TreeGrafter"/>
</dbReference>
<evidence type="ECO:0000256" key="2">
    <source>
        <dbReference type="ARBA" id="ARBA00023239"/>
    </source>
</evidence>
<feature type="transmembrane region" description="Helical" evidence="3">
    <location>
        <begin position="40"/>
        <end position="60"/>
    </location>
</feature>
<evidence type="ECO:0000256" key="3">
    <source>
        <dbReference type="SAM" id="Phobius"/>
    </source>
</evidence>
<evidence type="ECO:0000313" key="5">
    <source>
        <dbReference type="Proteomes" id="UP000708208"/>
    </source>
</evidence>
<protein>
    <submittedName>
        <fullName evidence="4">Uncharacterized protein</fullName>
    </submittedName>
</protein>
<comment type="caution">
    <text evidence="4">The sequence shown here is derived from an EMBL/GenBank/DDBJ whole genome shotgun (WGS) entry which is preliminary data.</text>
</comment>
<dbReference type="GO" id="GO:0005886">
    <property type="term" value="C:plasma membrane"/>
    <property type="evidence" value="ECO:0007669"/>
    <property type="project" value="TreeGrafter"/>
</dbReference>
<sequence>MYIPCMEAGTVCPNNTLEHDSDPLIDPPPPLVLPSSIRPFANLGCLFPAYLVIFCAFYLLSVTLLSQPGSWLKSFAILSVLTAHAVIFNLSPLKEAVDCSEEYSFPSHGDLIPESWYLGIFAGVVVLVLFSLNRRLLELPRFADNIIKIKTISSTYMAASGLSPLKQAKVTDETYKILLLYGYLFEQRGLVNVKGKGQLMTYYLVGRGPELTDEQVQKLLDEQAALEESQQNCQPLGSTLESH</sequence>
<keyword evidence="2" id="KW-0456">Lyase</keyword>
<feature type="transmembrane region" description="Helical" evidence="3">
    <location>
        <begin position="111"/>
        <end position="132"/>
    </location>
</feature>
<gene>
    <name evidence="4" type="ORF">AFUS01_LOCUS17362</name>
</gene>
<accession>A0A8J2K5Q8</accession>
<keyword evidence="1" id="KW-0547">Nucleotide-binding</keyword>
<dbReference type="GO" id="GO:0006171">
    <property type="term" value="P:cAMP biosynthetic process"/>
    <property type="evidence" value="ECO:0007669"/>
    <property type="project" value="TreeGrafter"/>
</dbReference>
<dbReference type="OrthoDB" id="10261550at2759"/>
<organism evidence="4 5">
    <name type="scientific">Allacma fusca</name>
    <dbReference type="NCBI Taxonomy" id="39272"/>
    <lineage>
        <taxon>Eukaryota</taxon>
        <taxon>Metazoa</taxon>
        <taxon>Ecdysozoa</taxon>
        <taxon>Arthropoda</taxon>
        <taxon>Hexapoda</taxon>
        <taxon>Collembola</taxon>
        <taxon>Symphypleona</taxon>
        <taxon>Sminthuridae</taxon>
        <taxon>Allacma</taxon>
    </lineage>
</organism>
<keyword evidence="3" id="KW-0472">Membrane</keyword>
<dbReference type="PANTHER" id="PTHR45627:SF30">
    <property type="entry name" value="ADENYLATE CYCLASE TYPE 3"/>
    <property type="match status" value="1"/>
</dbReference>
<evidence type="ECO:0000256" key="1">
    <source>
        <dbReference type="ARBA" id="ARBA00022741"/>
    </source>
</evidence>
<keyword evidence="3" id="KW-0812">Transmembrane</keyword>
<dbReference type="GO" id="GO:0000166">
    <property type="term" value="F:nucleotide binding"/>
    <property type="evidence" value="ECO:0007669"/>
    <property type="project" value="UniProtKB-KW"/>
</dbReference>
<reference evidence="4" key="1">
    <citation type="submission" date="2021-06" db="EMBL/GenBank/DDBJ databases">
        <authorList>
            <person name="Hodson N. C."/>
            <person name="Mongue J. A."/>
            <person name="Jaron S. K."/>
        </authorList>
    </citation>
    <scope>NUCLEOTIDE SEQUENCE</scope>
</reference>
<keyword evidence="3" id="KW-1133">Transmembrane helix</keyword>
<dbReference type="EMBL" id="CAJVCH010165407">
    <property type="protein sequence ID" value="CAG7728596.1"/>
    <property type="molecule type" value="Genomic_DNA"/>
</dbReference>